<accession>A0AAN8ZVH5</accession>
<comment type="caution">
    <text evidence="2">The sequence shown here is derived from an EMBL/GenBank/DDBJ whole genome shotgun (WGS) entry which is preliminary data.</text>
</comment>
<evidence type="ECO:0000313" key="3">
    <source>
        <dbReference type="Proteomes" id="UP001381693"/>
    </source>
</evidence>
<dbReference type="EMBL" id="JAXCGZ010020827">
    <property type="protein sequence ID" value="KAK7065288.1"/>
    <property type="molecule type" value="Genomic_DNA"/>
</dbReference>
<dbReference type="Proteomes" id="UP001381693">
    <property type="component" value="Unassembled WGS sequence"/>
</dbReference>
<feature type="signal peptide" evidence="1">
    <location>
        <begin position="1"/>
        <end position="20"/>
    </location>
</feature>
<gene>
    <name evidence="2" type="ORF">SK128_017859</name>
</gene>
<feature type="chain" id="PRO_5042991192" evidence="1">
    <location>
        <begin position="21"/>
        <end position="181"/>
    </location>
</feature>
<evidence type="ECO:0000256" key="1">
    <source>
        <dbReference type="SAM" id="SignalP"/>
    </source>
</evidence>
<keyword evidence="1" id="KW-0732">Signal</keyword>
<keyword evidence="3" id="KW-1185">Reference proteome</keyword>
<reference evidence="2 3" key="1">
    <citation type="submission" date="2023-11" db="EMBL/GenBank/DDBJ databases">
        <title>Halocaridina rubra genome assembly.</title>
        <authorList>
            <person name="Smith C."/>
        </authorList>
    </citation>
    <scope>NUCLEOTIDE SEQUENCE [LARGE SCALE GENOMIC DNA]</scope>
    <source>
        <strain evidence="2">EP-1</strain>
        <tissue evidence="2">Whole</tissue>
    </source>
</reference>
<organism evidence="2 3">
    <name type="scientific">Halocaridina rubra</name>
    <name type="common">Hawaiian red shrimp</name>
    <dbReference type="NCBI Taxonomy" id="373956"/>
    <lineage>
        <taxon>Eukaryota</taxon>
        <taxon>Metazoa</taxon>
        <taxon>Ecdysozoa</taxon>
        <taxon>Arthropoda</taxon>
        <taxon>Crustacea</taxon>
        <taxon>Multicrustacea</taxon>
        <taxon>Malacostraca</taxon>
        <taxon>Eumalacostraca</taxon>
        <taxon>Eucarida</taxon>
        <taxon>Decapoda</taxon>
        <taxon>Pleocyemata</taxon>
        <taxon>Caridea</taxon>
        <taxon>Atyoidea</taxon>
        <taxon>Atyidae</taxon>
        <taxon>Halocaridina</taxon>
    </lineage>
</organism>
<protein>
    <submittedName>
        <fullName evidence="2">Uncharacterized protein</fullName>
    </submittedName>
</protein>
<evidence type="ECO:0000313" key="2">
    <source>
        <dbReference type="EMBL" id="KAK7065288.1"/>
    </source>
</evidence>
<dbReference type="AlphaFoldDB" id="A0AAN8ZVH5"/>
<name>A0AAN8ZVH5_HALRR</name>
<sequence length="181" mass="20699">MWKSVIFATVLILSLGSALGDAPRHRRGLGGVRRFDPDASCATSSDSVECRRRIEVCRNMHRSRGQRNRMYETFSACARQLGITSLPNAASVVDQPQAFRNWMRENHDDKERLFACVHRGFYNEDGTVNRAAMLQKVRTLLQGQNEPDLLREITTRVNNCPESESRREFFRCIFMGCATPQ</sequence>
<proteinExistence type="predicted"/>